<feature type="transmembrane region" description="Helical" evidence="1">
    <location>
        <begin position="181"/>
        <end position="200"/>
    </location>
</feature>
<gene>
    <name evidence="2" type="ORF">HZY91_10245</name>
</gene>
<comment type="caution">
    <text evidence="2">The sequence shown here is derived from an EMBL/GenBank/DDBJ whole genome shotgun (WGS) entry which is preliminary data.</text>
</comment>
<dbReference type="Proteomes" id="UP000721415">
    <property type="component" value="Unassembled WGS sequence"/>
</dbReference>
<reference evidence="2 3" key="1">
    <citation type="submission" date="2020-07" db="EMBL/GenBank/DDBJ databases">
        <title>Facklamia lactis sp. nov., isolated from raw milk.</title>
        <authorList>
            <person name="Doll E.V."/>
            <person name="Huptas C."/>
            <person name="Staib L."/>
            <person name="Wenning M."/>
            <person name="Scherer S."/>
        </authorList>
    </citation>
    <scope>NUCLEOTIDE SEQUENCE [LARGE SCALE GENOMIC DNA]</scope>
    <source>
        <strain evidence="2 3">DSM 111018</strain>
    </source>
</reference>
<organism evidence="2 3">
    <name type="scientific">Facklamia lactis</name>
    <dbReference type="NCBI Taxonomy" id="2749967"/>
    <lineage>
        <taxon>Bacteria</taxon>
        <taxon>Bacillati</taxon>
        <taxon>Bacillota</taxon>
        <taxon>Bacilli</taxon>
        <taxon>Lactobacillales</taxon>
        <taxon>Aerococcaceae</taxon>
        <taxon>Facklamia</taxon>
    </lineage>
</organism>
<protein>
    <recommendedName>
        <fullName evidence="4">ABC transporter permease</fullName>
    </recommendedName>
</protein>
<keyword evidence="1" id="KW-0472">Membrane</keyword>
<feature type="transmembrane region" description="Helical" evidence="1">
    <location>
        <begin position="97"/>
        <end position="123"/>
    </location>
</feature>
<evidence type="ECO:0000256" key="1">
    <source>
        <dbReference type="SAM" id="Phobius"/>
    </source>
</evidence>
<feature type="transmembrane region" description="Helical" evidence="1">
    <location>
        <begin position="144"/>
        <end position="169"/>
    </location>
</feature>
<evidence type="ECO:0000313" key="2">
    <source>
        <dbReference type="EMBL" id="MBG9987245.1"/>
    </source>
</evidence>
<name>A0ABS0LSV8_9LACT</name>
<keyword evidence="1" id="KW-0812">Transmembrane</keyword>
<sequence>MGGKKYPLYYYVAQIMYVITTIFHLSMIIVPKLRMNLFESIFKNSHILVPSSYVLILWPIIFIWLSACIFIGCHSLGSDRMITSYKNLVAPRYVELFLYHLVLVMLWGRGSHLFSMILSLIYLRKLIDLMKLVSSNLTLRDNVWILKYPVGLYTGWILVVSLVTFYSYLVSLGFAPTRAGMFLTGIGVLLSILAFACYLFIMYGNHMIMIAPLIYFMGLLTQHHPSSNFSLRHPIFYMVVALIFLLALALYIRLLRYQRK</sequence>
<dbReference type="EMBL" id="JACBXQ010000006">
    <property type="protein sequence ID" value="MBG9987245.1"/>
    <property type="molecule type" value="Genomic_DNA"/>
</dbReference>
<accession>A0ABS0LSV8</accession>
<feature type="transmembrane region" description="Helical" evidence="1">
    <location>
        <begin position="235"/>
        <end position="255"/>
    </location>
</feature>
<feature type="transmembrane region" description="Helical" evidence="1">
    <location>
        <begin position="52"/>
        <end position="77"/>
    </location>
</feature>
<keyword evidence="3" id="KW-1185">Reference proteome</keyword>
<evidence type="ECO:0000313" key="3">
    <source>
        <dbReference type="Proteomes" id="UP000721415"/>
    </source>
</evidence>
<evidence type="ECO:0008006" key="4">
    <source>
        <dbReference type="Google" id="ProtNLM"/>
    </source>
</evidence>
<dbReference type="RefSeq" id="WP_197116153.1">
    <property type="nucleotide sequence ID" value="NZ_JACBXQ010000006.1"/>
</dbReference>
<keyword evidence="1" id="KW-1133">Transmembrane helix</keyword>
<proteinExistence type="predicted"/>
<feature type="transmembrane region" description="Helical" evidence="1">
    <location>
        <begin position="12"/>
        <end position="31"/>
    </location>
</feature>